<dbReference type="Gene3D" id="3.40.50.300">
    <property type="entry name" value="P-loop containing nucleotide triphosphate hydrolases"/>
    <property type="match status" value="1"/>
</dbReference>
<feature type="domain" description="Endonuclease GajA/Old nuclease/RecF-like AAA" evidence="2">
    <location>
        <begin position="1"/>
        <end position="381"/>
    </location>
</feature>
<dbReference type="InterPro" id="IPR041685">
    <property type="entry name" value="AAA_GajA/Old/RecF-like"/>
</dbReference>
<feature type="coiled-coil region" evidence="1">
    <location>
        <begin position="233"/>
        <end position="260"/>
    </location>
</feature>
<dbReference type="RefSeq" id="WP_226914203.1">
    <property type="nucleotide sequence ID" value="NZ_BAABXU010000001.1"/>
</dbReference>
<sequence length="689" mass="80570">MYISKIHIKNYRTYDDLEIKFNDRINIIIGHNNAGKSNLIKAISLFFDSNTKKNLGINDFNKNISLQELKIKPPKIFIELTIKESYKENLMSDDLVTVSNWLIKLEEPYEAKLTYEYFLDPKLESKYVDKVKGLKEKEEVWNIIEEDFIRFYNYKIWGGNIENRIVAESESLQKFDFQFLNAVRDVERDMFNGKNTMLKKVLDFFMDYEIKSNEKLTEEEKESKIRTKKVEFSKEANGVLDRLKQRVEKGKEQVLSYSNEIGASFDKSHPNFDGKMSEEEFYSTLKLIVEYETGVKIPISNNGLGYNNLIFMSLLLAKMQIDSDGKYLGSNAKIFPILAIEEPEAHLHPSMQFQFLKFLNKNLSDNRVRQIFITTHSTHIVSSADLDQIICLYRNEDKINVAYPGQVFENNKEGLKSKNYVQRFLDSTKSDMLFADRVILVEGLAEQLLLSIFAEYIGFLLEEKHIAVISVGGRYFDHFLKLFDFKNNKNALYRKIACITDIDPTRKSKNSGDGKLKKIYPYEYNMELEEYDYKKNTKLNQKYDELDSNIRIFTQDDKIGKTFEYDLVLHNPTLELLITDSTKNKGELKNLMKALYEDKSVKEIEDLLGNSKENNRIKDSINKANDEWDDESKKRAIIASRYLNSVGKGENALELAYVLKENLRNKEEDNYKEFIVPKYIEDAIKWVCE</sequence>
<dbReference type="PANTHER" id="PTHR43581:SF4">
    <property type="entry name" value="ATP_GTP PHOSPHATASE"/>
    <property type="match status" value="1"/>
</dbReference>
<evidence type="ECO:0000259" key="3">
    <source>
        <dbReference type="Pfam" id="PF20469"/>
    </source>
</evidence>
<dbReference type="InterPro" id="IPR027417">
    <property type="entry name" value="P-loop_NTPase"/>
</dbReference>
<accession>A0ABS8CUN3</accession>
<dbReference type="EMBL" id="JAJBMB010000002">
    <property type="protein sequence ID" value="MCB5445175.1"/>
    <property type="molecule type" value="Genomic_DNA"/>
</dbReference>
<evidence type="ECO:0000313" key="4">
    <source>
        <dbReference type="EMBL" id="MCB5445175.1"/>
    </source>
</evidence>
<dbReference type="Proteomes" id="UP001299409">
    <property type="component" value="Unassembled WGS sequence"/>
</dbReference>
<dbReference type="Pfam" id="PF20469">
    <property type="entry name" value="OLD-like_TOPRIM"/>
    <property type="match status" value="1"/>
</dbReference>
<organism evidence="4 5">
    <name type="scientific">Intestinibacter bartlettii</name>
    <dbReference type="NCBI Taxonomy" id="261299"/>
    <lineage>
        <taxon>Bacteria</taxon>
        <taxon>Bacillati</taxon>
        <taxon>Bacillota</taxon>
        <taxon>Clostridia</taxon>
        <taxon>Peptostreptococcales</taxon>
        <taxon>Peptostreptococcaceae</taxon>
        <taxon>Intestinibacter</taxon>
    </lineage>
</organism>
<dbReference type="PANTHER" id="PTHR43581">
    <property type="entry name" value="ATP/GTP PHOSPHATASE"/>
    <property type="match status" value="1"/>
</dbReference>
<name>A0ABS8CUN3_9FIRM</name>
<proteinExistence type="predicted"/>
<dbReference type="InterPro" id="IPR034139">
    <property type="entry name" value="TOPRIM_OLD"/>
</dbReference>
<evidence type="ECO:0000256" key="1">
    <source>
        <dbReference type="SAM" id="Coils"/>
    </source>
</evidence>
<evidence type="ECO:0000259" key="2">
    <source>
        <dbReference type="Pfam" id="PF13175"/>
    </source>
</evidence>
<comment type="caution">
    <text evidence="4">The sequence shown here is derived from an EMBL/GenBank/DDBJ whole genome shotgun (WGS) entry which is preliminary data.</text>
</comment>
<keyword evidence="1" id="KW-0175">Coiled coil</keyword>
<dbReference type="InterPro" id="IPR051396">
    <property type="entry name" value="Bact_Antivir_Def_Nuclease"/>
</dbReference>
<keyword evidence="5" id="KW-1185">Reference proteome</keyword>
<evidence type="ECO:0000313" key="5">
    <source>
        <dbReference type="Proteomes" id="UP001299409"/>
    </source>
</evidence>
<dbReference type="SUPFAM" id="SSF52540">
    <property type="entry name" value="P-loop containing nucleoside triphosphate hydrolases"/>
    <property type="match status" value="1"/>
</dbReference>
<gene>
    <name evidence="4" type="ORF">LIP50_03050</name>
</gene>
<dbReference type="Pfam" id="PF13175">
    <property type="entry name" value="AAA_15"/>
    <property type="match status" value="1"/>
</dbReference>
<feature type="domain" description="OLD protein-like TOPRIM" evidence="3">
    <location>
        <begin position="433"/>
        <end position="503"/>
    </location>
</feature>
<dbReference type="CDD" id="cd01026">
    <property type="entry name" value="TOPRIM_OLD"/>
    <property type="match status" value="1"/>
</dbReference>
<protein>
    <submittedName>
        <fullName evidence="4">AAA family ATPase</fullName>
    </submittedName>
</protein>
<reference evidence="4 5" key="1">
    <citation type="submission" date="2021-10" db="EMBL/GenBank/DDBJ databases">
        <title>Collection of gut derived symbiotic bacterial strains cultured from healthy donors.</title>
        <authorList>
            <person name="Lin H."/>
            <person name="Littmann E."/>
            <person name="Claire K."/>
            <person name="Pamer E."/>
        </authorList>
    </citation>
    <scope>NUCLEOTIDE SEQUENCE [LARGE SCALE GENOMIC DNA]</scope>
    <source>
        <strain evidence="4 5">MSK.17.68</strain>
    </source>
</reference>